<dbReference type="AlphaFoldDB" id="A0A3S8RYG6"/>
<accession>A0A3S8RYG6</accession>
<dbReference type="Proteomes" id="UP000273145">
    <property type="component" value="Chromosome"/>
</dbReference>
<organism evidence="1 2">
    <name type="scientific">Paenibacillus lentus</name>
    <dbReference type="NCBI Taxonomy" id="1338368"/>
    <lineage>
        <taxon>Bacteria</taxon>
        <taxon>Bacillati</taxon>
        <taxon>Bacillota</taxon>
        <taxon>Bacilli</taxon>
        <taxon>Bacillales</taxon>
        <taxon>Paenibacillaceae</taxon>
        <taxon>Paenibacillus</taxon>
    </lineage>
</organism>
<dbReference type="KEGG" id="plen:EIM92_18875"/>
<proteinExistence type="predicted"/>
<evidence type="ECO:0000313" key="1">
    <source>
        <dbReference type="EMBL" id="AZK47976.1"/>
    </source>
</evidence>
<sequence>MFLYEEGFILVLVPVLLLSFVACSEKGSDSGAHKPSLMYDGALYSISPEKNGTFNLDDRSKLQLVGVIEEAVDGTKVAEKDMQISGIDELVGCNVYLSKDYPQHIFVLDNEANFVAFIKE</sequence>
<dbReference type="RefSeq" id="WP_125084143.1">
    <property type="nucleotide sequence ID" value="NZ_CP034248.1"/>
</dbReference>
<protein>
    <submittedName>
        <fullName evidence="1">Uncharacterized protein</fullName>
    </submittedName>
</protein>
<gene>
    <name evidence="1" type="ORF">EIM92_18875</name>
</gene>
<dbReference type="EMBL" id="CP034248">
    <property type="protein sequence ID" value="AZK47976.1"/>
    <property type="molecule type" value="Genomic_DNA"/>
</dbReference>
<reference evidence="1 2" key="1">
    <citation type="submission" date="2018-11" db="EMBL/GenBank/DDBJ databases">
        <title>Genome sequencing of Paenibacillus lentus DSM25539(T).</title>
        <authorList>
            <person name="Kook J.-K."/>
            <person name="Park S.-N."/>
            <person name="Lim Y.K."/>
        </authorList>
    </citation>
    <scope>NUCLEOTIDE SEQUENCE [LARGE SCALE GENOMIC DNA]</scope>
    <source>
        <strain evidence="1 2">DSM 25539</strain>
    </source>
</reference>
<keyword evidence="2" id="KW-1185">Reference proteome</keyword>
<evidence type="ECO:0000313" key="2">
    <source>
        <dbReference type="Proteomes" id="UP000273145"/>
    </source>
</evidence>
<name>A0A3S8RYG6_9BACL</name>